<dbReference type="InterPro" id="IPR015424">
    <property type="entry name" value="PyrdxlP-dep_Trfase"/>
</dbReference>
<dbReference type="GO" id="GO:0030170">
    <property type="term" value="F:pyridoxal phosphate binding"/>
    <property type="evidence" value="ECO:0007669"/>
    <property type="project" value="InterPro"/>
</dbReference>
<keyword evidence="3 7" id="KW-0808">Transferase</keyword>
<keyword evidence="5" id="KW-1133">Transmembrane helix</keyword>
<evidence type="ECO:0000259" key="6">
    <source>
        <dbReference type="Pfam" id="PF00155"/>
    </source>
</evidence>
<protein>
    <submittedName>
        <fullName evidence="7">Aminotransferase</fullName>
    </submittedName>
</protein>
<proteinExistence type="inferred from homology"/>
<evidence type="ECO:0000256" key="4">
    <source>
        <dbReference type="ARBA" id="ARBA00022898"/>
    </source>
</evidence>
<dbReference type="OrthoDB" id="9813612at2"/>
<feature type="transmembrane region" description="Helical" evidence="5">
    <location>
        <begin position="12"/>
        <end position="32"/>
    </location>
</feature>
<dbReference type="Gene3D" id="3.90.1150.10">
    <property type="entry name" value="Aspartate Aminotransferase, domain 1"/>
    <property type="match status" value="1"/>
</dbReference>
<dbReference type="InterPro" id="IPR050106">
    <property type="entry name" value="HistidinolP_aminotransfase"/>
</dbReference>
<dbReference type="PANTHER" id="PTHR43643:SF3">
    <property type="entry name" value="HISTIDINOL-PHOSPHATE AMINOTRANSFERASE"/>
    <property type="match status" value="1"/>
</dbReference>
<evidence type="ECO:0000256" key="2">
    <source>
        <dbReference type="ARBA" id="ARBA00022576"/>
    </source>
</evidence>
<keyword evidence="5" id="KW-0812">Transmembrane</keyword>
<dbReference type="InterPro" id="IPR015421">
    <property type="entry name" value="PyrdxlP-dep_Trfase_major"/>
</dbReference>
<reference evidence="7 8" key="1">
    <citation type="submission" date="2018-04" db="EMBL/GenBank/DDBJ databases">
        <title>Novel Campyloabacter and Helicobacter Species and Strains.</title>
        <authorList>
            <person name="Mannion A.J."/>
            <person name="Shen Z."/>
            <person name="Fox J.G."/>
        </authorList>
    </citation>
    <scope>NUCLEOTIDE SEQUENCE [LARGE SCALE GENOMIC DNA]</scope>
    <source>
        <strain evidence="7 8">MIT 17-337</strain>
    </source>
</reference>
<comment type="similarity">
    <text evidence="1">Belongs to the class-II pyridoxal-phosphate-dependent aminotransferase family. Histidinol-phosphate aminotransferase subfamily.</text>
</comment>
<evidence type="ECO:0000256" key="3">
    <source>
        <dbReference type="ARBA" id="ARBA00022679"/>
    </source>
</evidence>
<evidence type="ECO:0000313" key="8">
    <source>
        <dbReference type="Proteomes" id="UP000256379"/>
    </source>
</evidence>
<dbReference type="Proteomes" id="UP000256379">
    <property type="component" value="Unassembled WGS sequence"/>
</dbReference>
<keyword evidence="8" id="KW-1185">Reference proteome</keyword>
<dbReference type="AlphaFoldDB" id="A0A3D8IDH1"/>
<dbReference type="Gene3D" id="3.40.640.10">
    <property type="entry name" value="Type I PLP-dependent aspartate aminotransferase-like (Major domain)"/>
    <property type="match status" value="1"/>
</dbReference>
<keyword evidence="2 7" id="KW-0032">Aminotransferase</keyword>
<dbReference type="InterPro" id="IPR006311">
    <property type="entry name" value="TAT_signal"/>
</dbReference>
<evidence type="ECO:0000256" key="5">
    <source>
        <dbReference type="SAM" id="Phobius"/>
    </source>
</evidence>
<accession>A0A3D8IDH1</accession>
<dbReference type="CDD" id="cd00609">
    <property type="entry name" value="AAT_like"/>
    <property type="match status" value="1"/>
</dbReference>
<dbReference type="EMBL" id="NXLQ01000025">
    <property type="protein sequence ID" value="RDU63199.1"/>
    <property type="molecule type" value="Genomic_DNA"/>
</dbReference>
<feature type="domain" description="Aminotransferase class I/classII large" evidence="6">
    <location>
        <begin position="48"/>
        <end position="378"/>
    </location>
</feature>
<keyword evidence="4" id="KW-0663">Pyridoxal phosphate</keyword>
<organism evidence="7 8">
    <name type="scientific">Helicobacter didelphidarum</name>
    <dbReference type="NCBI Taxonomy" id="2040648"/>
    <lineage>
        <taxon>Bacteria</taxon>
        <taxon>Pseudomonadati</taxon>
        <taxon>Campylobacterota</taxon>
        <taxon>Epsilonproteobacteria</taxon>
        <taxon>Campylobacterales</taxon>
        <taxon>Helicobacteraceae</taxon>
        <taxon>Helicobacter</taxon>
    </lineage>
</organism>
<keyword evidence="5" id="KW-0472">Membrane</keyword>
<name>A0A3D8IDH1_9HELI</name>
<sequence length="389" mass="43861">MENVEQTINRRDILKVGSLVGAVALGGLLSPMQAVSQPFKNPTRDKPLLLDSNENAYGFSSLIEKNLVKELTNMSLYPIKPEQQLLTDIAKFYNVKEDRVCLTNGSSAALQSALYAVNKMAQEANLPLRIIVPNPTFEFIEAYAKPLDPEIIKVELDSKFNFDIDKMKKSEMEFDGVSLVYICNPNNPTGNIANPNDLYSWVRNAKSTTIFLFDESYAEYVADSGFKSGIDMLKGGAKNIIITRTFSKVYGLAGCRIGYVLTTPELQKRVSEFLQLVGINFVGAKAASIALKDFNFRQYTINSNIKSREIVTRTLDSLGLKYAPSHGNFIFHEIAGDFDDFVKNMKNQNVLVGRKFDVYDNFCRVTLGTPDQMQYYVKLLKNFREKRYI</sequence>
<dbReference type="SUPFAM" id="SSF53383">
    <property type="entry name" value="PLP-dependent transferases"/>
    <property type="match status" value="1"/>
</dbReference>
<dbReference type="PANTHER" id="PTHR43643">
    <property type="entry name" value="HISTIDINOL-PHOSPHATE AMINOTRANSFERASE 2"/>
    <property type="match status" value="1"/>
</dbReference>
<dbReference type="RefSeq" id="WP_115543601.1">
    <property type="nucleotide sequence ID" value="NZ_NXLQ01000025.1"/>
</dbReference>
<evidence type="ECO:0000313" key="7">
    <source>
        <dbReference type="EMBL" id="RDU63199.1"/>
    </source>
</evidence>
<evidence type="ECO:0000256" key="1">
    <source>
        <dbReference type="ARBA" id="ARBA00007970"/>
    </source>
</evidence>
<gene>
    <name evidence="7" type="ORF">CQA53_08625</name>
</gene>
<dbReference type="Pfam" id="PF00155">
    <property type="entry name" value="Aminotran_1_2"/>
    <property type="match status" value="1"/>
</dbReference>
<dbReference type="InterPro" id="IPR004839">
    <property type="entry name" value="Aminotransferase_I/II_large"/>
</dbReference>
<dbReference type="GO" id="GO:0008483">
    <property type="term" value="F:transaminase activity"/>
    <property type="evidence" value="ECO:0007669"/>
    <property type="project" value="UniProtKB-KW"/>
</dbReference>
<dbReference type="InterPro" id="IPR015422">
    <property type="entry name" value="PyrdxlP-dep_Trfase_small"/>
</dbReference>
<dbReference type="PROSITE" id="PS51318">
    <property type="entry name" value="TAT"/>
    <property type="match status" value="1"/>
</dbReference>
<comment type="caution">
    <text evidence="7">The sequence shown here is derived from an EMBL/GenBank/DDBJ whole genome shotgun (WGS) entry which is preliminary data.</text>
</comment>